<dbReference type="GO" id="GO:0005737">
    <property type="term" value="C:cytoplasm"/>
    <property type="evidence" value="ECO:0007669"/>
    <property type="project" value="TreeGrafter"/>
</dbReference>
<dbReference type="GO" id="GO:0005509">
    <property type="term" value="F:calcium ion binding"/>
    <property type="evidence" value="ECO:0007669"/>
    <property type="project" value="InterPro"/>
</dbReference>
<dbReference type="PANTHER" id="PTHR10502:SF233">
    <property type="entry name" value="ANNEXIN B9"/>
    <property type="match status" value="1"/>
</dbReference>
<organism evidence="4 5">
    <name type="scientific">Parascaris equorum</name>
    <name type="common">Equine roundworm</name>
    <dbReference type="NCBI Taxonomy" id="6256"/>
    <lineage>
        <taxon>Eukaryota</taxon>
        <taxon>Metazoa</taxon>
        <taxon>Ecdysozoa</taxon>
        <taxon>Nematoda</taxon>
        <taxon>Chromadorea</taxon>
        <taxon>Rhabditida</taxon>
        <taxon>Spirurina</taxon>
        <taxon>Ascaridomorpha</taxon>
        <taxon>Ascaridoidea</taxon>
        <taxon>Ascarididae</taxon>
        <taxon>Parascaris</taxon>
    </lineage>
</organism>
<evidence type="ECO:0000256" key="3">
    <source>
        <dbReference type="ARBA" id="ARBA00023216"/>
    </source>
</evidence>
<dbReference type="PROSITE" id="PS51897">
    <property type="entry name" value="ANNEXIN_2"/>
    <property type="match status" value="1"/>
</dbReference>
<dbReference type="GO" id="GO:0001786">
    <property type="term" value="F:phosphatidylserine binding"/>
    <property type="evidence" value="ECO:0007669"/>
    <property type="project" value="TreeGrafter"/>
</dbReference>
<dbReference type="SMART" id="SM00335">
    <property type="entry name" value="ANX"/>
    <property type="match status" value="1"/>
</dbReference>
<keyword evidence="2" id="KW-0677">Repeat</keyword>
<evidence type="ECO:0000256" key="1">
    <source>
        <dbReference type="ARBA" id="ARBA00007831"/>
    </source>
</evidence>
<dbReference type="InterPro" id="IPR037104">
    <property type="entry name" value="Annexin_sf"/>
</dbReference>
<proteinExistence type="inferred from homology"/>
<evidence type="ECO:0000313" key="5">
    <source>
        <dbReference type="WBParaSite" id="PEQ_0000563501-mRNA-1"/>
    </source>
</evidence>
<sequence>GIGTKEYVLIDIICTRSNEQLDAIKTAYEGEYGRSLDRAIKWDTSGDFERLLIALLQARPSIKGIIAHTLQYNTIAGHPIEEAIKHIV</sequence>
<dbReference type="WBParaSite" id="PEQ_0000563501-mRNA-1">
    <property type="protein sequence ID" value="PEQ_0000563501-mRNA-1"/>
    <property type="gene ID" value="PEQ_0000563501"/>
</dbReference>
<name>A0A914RH36_PAREQ</name>
<dbReference type="GO" id="GO:0012506">
    <property type="term" value="C:vesicle membrane"/>
    <property type="evidence" value="ECO:0007669"/>
    <property type="project" value="TreeGrafter"/>
</dbReference>
<dbReference type="Gene3D" id="1.10.220.10">
    <property type="entry name" value="Annexin"/>
    <property type="match status" value="1"/>
</dbReference>
<dbReference type="GO" id="GO:0005634">
    <property type="term" value="C:nucleus"/>
    <property type="evidence" value="ECO:0007669"/>
    <property type="project" value="TreeGrafter"/>
</dbReference>
<dbReference type="GO" id="GO:0032509">
    <property type="term" value="P:endosome transport via multivesicular body sorting pathway"/>
    <property type="evidence" value="ECO:0007669"/>
    <property type="project" value="TreeGrafter"/>
</dbReference>
<reference evidence="5" key="1">
    <citation type="submission" date="2022-11" db="UniProtKB">
        <authorList>
            <consortium name="WormBaseParasite"/>
        </authorList>
    </citation>
    <scope>IDENTIFICATION</scope>
</reference>
<keyword evidence="3" id="KW-0041">Annexin</keyword>
<keyword evidence="4" id="KW-1185">Reference proteome</keyword>
<dbReference type="InterPro" id="IPR018502">
    <property type="entry name" value="Annexin_repeat"/>
</dbReference>
<dbReference type="PROSITE" id="PS00223">
    <property type="entry name" value="ANNEXIN_1"/>
    <property type="match status" value="1"/>
</dbReference>
<dbReference type="SUPFAM" id="SSF47874">
    <property type="entry name" value="Annexin"/>
    <property type="match status" value="1"/>
</dbReference>
<dbReference type="InterPro" id="IPR018252">
    <property type="entry name" value="Annexin_repeat_CS"/>
</dbReference>
<evidence type="ECO:0000313" key="4">
    <source>
        <dbReference type="Proteomes" id="UP000887564"/>
    </source>
</evidence>
<dbReference type="FunFam" id="1.10.220.10:FF:000005">
    <property type="entry name" value="Annexin"/>
    <property type="match status" value="1"/>
</dbReference>
<comment type="similarity">
    <text evidence="1">Belongs to the annexin family.</text>
</comment>
<evidence type="ECO:0000256" key="2">
    <source>
        <dbReference type="ARBA" id="ARBA00022737"/>
    </source>
</evidence>
<accession>A0A914RH36</accession>
<dbReference type="Pfam" id="PF00191">
    <property type="entry name" value="Annexin"/>
    <property type="match status" value="1"/>
</dbReference>
<dbReference type="GO" id="GO:0005544">
    <property type="term" value="F:calcium-dependent phospholipid binding"/>
    <property type="evidence" value="ECO:0007669"/>
    <property type="project" value="InterPro"/>
</dbReference>
<dbReference type="AlphaFoldDB" id="A0A914RH36"/>
<dbReference type="PANTHER" id="PTHR10502">
    <property type="entry name" value="ANNEXIN"/>
    <property type="match status" value="1"/>
</dbReference>
<dbReference type="GO" id="GO:0005886">
    <property type="term" value="C:plasma membrane"/>
    <property type="evidence" value="ECO:0007669"/>
    <property type="project" value="TreeGrafter"/>
</dbReference>
<dbReference type="Proteomes" id="UP000887564">
    <property type="component" value="Unplaced"/>
</dbReference>
<protein>
    <submittedName>
        <fullName evidence="5">Annexin</fullName>
    </submittedName>
</protein>